<name>A0A1H3D544_EUBBA</name>
<evidence type="ECO:0000256" key="1">
    <source>
        <dbReference type="ARBA" id="ARBA00006739"/>
    </source>
</evidence>
<dbReference type="PANTHER" id="PTHR43630:SF1">
    <property type="entry name" value="POLY-BETA-1,6-N-ACETYL-D-GLUCOSAMINE SYNTHASE"/>
    <property type="match status" value="1"/>
</dbReference>
<feature type="transmembrane region" description="Helical" evidence="4">
    <location>
        <begin position="6"/>
        <end position="31"/>
    </location>
</feature>
<dbReference type="OrthoDB" id="9797391at2"/>
<comment type="similarity">
    <text evidence="1">Belongs to the glycosyltransferase 2 family.</text>
</comment>
<dbReference type="Proteomes" id="UP000199652">
    <property type="component" value="Unassembled WGS sequence"/>
</dbReference>
<feature type="transmembrane region" description="Helical" evidence="4">
    <location>
        <begin position="368"/>
        <end position="387"/>
    </location>
</feature>
<keyword evidence="3 5" id="KW-0808">Transferase</keyword>
<feature type="transmembrane region" description="Helical" evidence="4">
    <location>
        <begin position="296"/>
        <end position="324"/>
    </location>
</feature>
<keyword evidence="6" id="KW-1185">Reference proteome</keyword>
<dbReference type="SUPFAM" id="SSF53448">
    <property type="entry name" value="Nucleotide-diphospho-sugar transferases"/>
    <property type="match status" value="1"/>
</dbReference>
<keyword evidence="4" id="KW-0812">Transmembrane</keyword>
<evidence type="ECO:0000256" key="4">
    <source>
        <dbReference type="SAM" id="Phobius"/>
    </source>
</evidence>
<dbReference type="Gene3D" id="3.90.550.10">
    <property type="entry name" value="Spore Coat Polysaccharide Biosynthesis Protein SpsA, Chain A"/>
    <property type="match status" value="1"/>
</dbReference>
<gene>
    <name evidence="5" type="ORF">SAMN04488579_10491</name>
</gene>
<protein>
    <submittedName>
        <fullName evidence="5">Glycosyltransferase, catalytic subunit of cellulose synthase and poly-beta-1,6-N-acetylglucosamine synthase</fullName>
    </submittedName>
</protein>
<evidence type="ECO:0000256" key="3">
    <source>
        <dbReference type="ARBA" id="ARBA00022679"/>
    </source>
</evidence>
<evidence type="ECO:0000313" key="5">
    <source>
        <dbReference type="EMBL" id="SDX61456.1"/>
    </source>
</evidence>
<dbReference type="GO" id="GO:0016757">
    <property type="term" value="F:glycosyltransferase activity"/>
    <property type="evidence" value="ECO:0007669"/>
    <property type="project" value="UniProtKB-KW"/>
</dbReference>
<evidence type="ECO:0000256" key="2">
    <source>
        <dbReference type="ARBA" id="ARBA00022676"/>
    </source>
</evidence>
<keyword evidence="4" id="KW-1133">Transmembrane helix</keyword>
<dbReference type="RefSeq" id="WP_090243681.1">
    <property type="nucleotide sequence ID" value="NZ_FNOU01000004.1"/>
</dbReference>
<dbReference type="EMBL" id="FNOU01000004">
    <property type="protein sequence ID" value="SDX61456.1"/>
    <property type="molecule type" value="Genomic_DNA"/>
</dbReference>
<keyword evidence="2" id="KW-0328">Glycosyltransferase</keyword>
<dbReference type="STRING" id="1528.SAMN04488579_10491"/>
<dbReference type="AlphaFoldDB" id="A0A1H3D544"/>
<proteinExistence type="inferred from homology"/>
<dbReference type="PANTHER" id="PTHR43630">
    <property type="entry name" value="POLY-BETA-1,6-N-ACETYL-D-GLUCOSAMINE SYNTHASE"/>
    <property type="match status" value="1"/>
</dbReference>
<sequence length="414" mass="46989">MVNFIYVALFVLGAPFFAYGIYYMVIGLVGYRKHNQFEVAPPTNRFAAVIAARNEGQVIGNLIDTLKKQDYPTELLDVYVLPNNCTDDTEAVALAHGAKVFHCTQEVRSKGAALEQFFDATFAENDIYDAFCVFDADNLVDPGFFGAMNNALCAGETIAQGYRDAKNPKDSWISGCQSIFYWTLNRFMNLARYSIGMSAALNGTGFMVAADVLRDGGFRTFSMTEDIEFTTQSIMKGRRVAWVPEALTYDEHPLTFETSWKQRKRWSTGTIQCFVHYSPLLWKAFKETKNWGCADMILYLSAPLVQVLTAIYSVCSFIILSLLFVNTQVWSDALTFAIIFSVGGIFISFLFTAMVVKLEHHQLKQVKNYSFFSFWFFFFSWIFINIVCVVKPIETWEPIEHTQSISMSQLELGK</sequence>
<dbReference type="Pfam" id="PF13641">
    <property type="entry name" value="Glyco_tranf_2_3"/>
    <property type="match status" value="1"/>
</dbReference>
<reference evidence="6" key="1">
    <citation type="submission" date="2016-10" db="EMBL/GenBank/DDBJ databases">
        <authorList>
            <person name="Varghese N."/>
            <person name="Submissions S."/>
        </authorList>
    </citation>
    <scope>NUCLEOTIDE SEQUENCE [LARGE SCALE GENOMIC DNA]</scope>
    <source>
        <strain evidence="6">VPI 5359</strain>
    </source>
</reference>
<keyword evidence="4" id="KW-0472">Membrane</keyword>
<feature type="transmembrane region" description="Helical" evidence="4">
    <location>
        <begin position="336"/>
        <end position="356"/>
    </location>
</feature>
<evidence type="ECO:0000313" key="6">
    <source>
        <dbReference type="Proteomes" id="UP000199652"/>
    </source>
</evidence>
<accession>A0A1H3D544</accession>
<organism evidence="5 6">
    <name type="scientific">Eubacterium barkeri</name>
    <name type="common">Clostridium barkeri</name>
    <dbReference type="NCBI Taxonomy" id="1528"/>
    <lineage>
        <taxon>Bacteria</taxon>
        <taxon>Bacillati</taxon>
        <taxon>Bacillota</taxon>
        <taxon>Clostridia</taxon>
        <taxon>Eubacteriales</taxon>
        <taxon>Eubacteriaceae</taxon>
        <taxon>Eubacterium</taxon>
    </lineage>
</organism>
<dbReference type="CDD" id="cd06438">
    <property type="entry name" value="EpsO_like"/>
    <property type="match status" value="1"/>
</dbReference>
<dbReference type="InterPro" id="IPR029044">
    <property type="entry name" value="Nucleotide-diphossugar_trans"/>
</dbReference>